<gene>
    <name evidence="2" type="ORF">D3230_13590</name>
</gene>
<feature type="transmembrane region" description="Helical" evidence="1">
    <location>
        <begin position="261"/>
        <end position="281"/>
    </location>
</feature>
<protein>
    <recommendedName>
        <fullName evidence="4">DUF11 domain-containing protein</fullName>
    </recommendedName>
</protein>
<evidence type="ECO:0000313" key="2">
    <source>
        <dbReference type="EMBL" id="MBL3680311.1"/>
    </source>
</evidence>
<sequence>MRISTADQLQGVDGTVLTVEGAGGLSSRSRLIAGVLTVILLLCGGVALAFADALPTLGGRAQSVAAADAGAAAAAPVRLGTGTPAGGAEALPAAVVAAEWDGPAVHLDWTGAEVARAETTFIGDRRAAPGDRVVRTLNVVNAGPGDGVAAVTFDLAELVPEGALNPDLAKDVTLFWDIAGVTGEDTFAALNTRERVSVAEVAVAPGATVPVTVGFAMDTAVETSNASGADSTVLSFDVGVNLTGEREVPTAPTLAITGTGLLALLCIAAAFVLLGVILIVVRRRRAAEERLLLEHEQGDAGQLG</sequence>
<feature type="transmembrane region" description="Helical" evidence="1">
    <location>
        <begin position="31"/>
        <end position="51"/>
    </location>
</feature>
<name>A0ABS1SKC9_9MICO</name>
<comment type="caution">
    <text evidence="2">The sequence shown here is derived from an EMBL/GenBank/DDBJ whole genome shotgun (WGS) entry which is preliminary data.</text>
</comment>
<keyword evidence="1" id="KW-1133">Transmembrane helix</keyword>
<evidence type="ECO:0000313" key="3">
    <source>
        <dbReference type="Proteomes" id="UP001645859"/>
    </source>
</evidence>
<reference evidence="2 3" key="1">
    <citation type="submission" date="2018-09" db="EMBL/GenBank/DDBJ databases">
        <title>Comparative genomics of Leucobacter spp.</title>
        <authorList>
            <person name="Reis A.C."/>
            <person name="Kolvenbach B.A."/>
            <person name="Corvini P.F.X."/>
            <person name="Nunes O.C."/>
        </authorList>
    </citation>
    <scope>NUCLEOTIDE SEQUENCE [LARGE SCALE GENOMIC DNA]</scope>
    <source>
        <strain evidence="2 3">TAN 31504</strain>
    </source>
</reference>
<proteinExistence type="predicted"/>
<dbReference type="EMBL" id="QYAC01000007">
    <property type="protein sequence ID" value="MBL3680311.1"/>
    <property type="molecule type" value="Genomic_DNA"/>
</dbReference>
<evidence type="ECO:0000256" key="1">
    <source>
        <dbReference type="SAM" id="Phobius"/>
    </source>
</evidence>
<dbReference type="RefSeq" id="WP_202345575.1">
    <property type="nucleotide sequence ID" value="NZ_BAAAPI010000012.1"/>
</dbReference>
<evidence type="ECO:0008006" key="4">
    <source>
        <dbReference type="Google" id="ProtNLM"/>
    </source>
</evidence>
<keyword evidence="1" id="KW-0472">Membrane</keyword>
<accession>A0ABS1SKC9</accession>
<keyword evidence="3" id="KW-1185">Reference proteome</keyword>
<organism evidence="2 3">
    <name type="scientific">Leucobacter chromiireducens subsp. solipictus</name>
    <dbReference type="NCBI Taxonomy" id="398235"/>
    <lineage>
        <taxon>Bacteria</taxon>
        <taxon>Bacillati</taxon>
        <taxon>Actinomycetota</taxon>
        <taxon>Actinomycetes</taxon>
        <taxon>Micrococcales</taxon>
        <taxon>Microbacteriaceae</taxon>
        <taxon>Leucobacter</taxon>
    </lineage>
</organism>
<keyword evidence="1" id="KW-0812">Transmembrane</keyword>
<dbReference type="Proteomes" id="UP001645859">
    <property type="component" value="Unassembled WGS sequence"/>
</dbReference>